<feature type="non-terminal residue" evidence="8">
    <location>
        <position position="1"/>
    </location>
</feature>
<dbReference type="SUPFAM" id="SSF63712">
    <property type="entry name" value="Nicotinic receptor ligand binding domain-like"/>
    <property type="match status" value="1"/>
</dbReference>
<organism evidence="8 9">
    <name type="scientific">Orchesella cincta</name>
    <name type="common">Springtail</name>
    <name type="synonym">Podura cincta</name>
    <dbReference type="NCBI Taxonomy" id="48709"/>
    <lineage>
        <taxon>Eukaryota</taxon>
        <taxon>Metazoa</taxon>
        <taxon>Ecdysozoa</taxon>
        <taxon>Arthropoda</taxon>
        <taxon>Hexapoda</taxon>
        <taxon>Collembola</taxon>
        <taxon>Entomobryomorpha</taxon>
        <taxon>Entomobryoidea</taxon>
        <taxon>Orchesellidae</taxon>
        <taxon>Orchesellinae</taxon>
        <taxon>Orchesella</taxon>
    </lineage>
</organism>
<dbReference type="PROSITE" id="PS00236">
    <property type="entry name" value="NEUROTR_ION_CHANNEL"/>
    <property type="match status" value="1"/>
</dbReference>
<evidence type="ECO:0000256" key="4">
    <source>
        <dbReference type="ARBA" id="ARBA00023136"/>
    </source>
</evidence>
<sequence length="180" mass="20286">ADSQYNQAILSTNIIVNADGNLTWLSTAIFKSSCQINVEYFPFDEQNCTMKFASWTYDGYQLNLVIQTEDGDLSNYVTNGEWSLIAMRVKRNVITYSCCEEAISRYNIQHCLTSTTAILRLQLILPCVLISGLALLSFYMPSDSGEKVTLGITNAPVHDRVSHGYRRKHASNQREATVDR</sequence>
<evidence type="ECO:0000256" key="5">
    <source>
        <dbReference type="SAM" id="Phobius"/>
    </source>
</evidence>
<evidence type="ECO:0000259" key="7">
    <source>
        <dbReference type="Pfam" id="PF02932"/>
    </source>
</evidence>
<reference evidence="8 9" key="1">
    <citation type="journal article" date="2016" name="Genome Biol. Evol.">
        <title>Gene Family Evolution Reflects Adaptation to Soil Environmental Stressors in the Genome of the Collembolan Orchesella cincta.</title>
        <authorList>
            <person name="Faddeeva-Vakhrusheva A."/>
            <person name="Derks M.F."/>
            <person name="Anvar S.Y."/>
            <person name="Agamennone V."/>
            <person name="Suring W."/>
            <person name="Smit S."/>
            <person name="van Straalen N.M."/>
            <person name="Roelofs D."/>
        </authorList>
    </citation>
    <scope>NUCLEOTIDE SEQUENCE [LARGE SCALE GENOMIC DNA]</scope>
    <source>
        <tissue evidence="8">Mixed pool</tissue>
    </source>
</reference>
<evidence type="ECO:0000256" key="1">
    <source>
        <dbReference type="ARBA" id="ARBA00004141"/>
    </source>
</evidence>
<keyword evidence="9" id="KW-1185">Reference proteome</keyword>
<proteinExistence type="predicted"/>
<evidence type="ECO:0000256" key="3">
    <source>
        <dbReference type="ARBA" id="ARBA00022989"/>
    </source>
</evidence>
<dbReference type="Gene3D" id="1.20.58.390">
    <property type="entry name" value="Neurotransmitter-gated ion-channel transmembrane domain"/>
    <property type="match status" value="1"/>
</dbReference>
<dbReference type="InterPro" id="IPR036734">
    <property type="entry name" value="Neur_chan_lig-bd_sf"/>
</dbReference>
<dbReference type="InterPro" id="IPR006201">
    <property type="entry name" value="Neur_channel"/>
</dbReference>
<dbReference type="FunFam" id="2.70.170.10:FF:000060">
    <property type="entry name" value="Nicotinic acetylcholine receptor subunit alpha4"/>
    <property type="match status" value="1"/>
</dbReference>
<accession>A0A1D2M236</accession>
<dbReference type="InterPro" id="IPR036719">
    <property type="entry name" value="Neuro-gated_channel_TM_sf"/>
</dbReference>
<dbReference type="Proteomes" id="UP000094527">
    <property type="component" value="Unassembled WGS sequence"/>
</dbReference>
<dbReference type="InterPro" id="IPR038050">
    <property type="entry name" value="Neuro_actylchol_rec"/>
</dbReference>
<keyword evidence="8" id="KW-0675">Receptor</keyword>
<feature type="domain" description="Neurotransmitter-gated ion-channel ligand-binding" evidence="6">
    <location>
        <begin position="2"/>
        <end position="103"/>
    </location>
</feature>
<dbReference type="GO" id="GO:0005230">
    <property type="term" value="F:extracellular ligand-gated monoatomic ion channel activity"/>
    <property type="evidence" value="ECO:0007669"/>
    <property type="project" value="InterPro"/>
</dbReference>
<protein>
    <submittedName>
        <fullName evidence="8">Neuronal acetylcholine receptor subunit alpha-10</fullName>
    </submittedName>
</protein>
<dbReference type="AlphaFoldDB" id="A0A1D2M236"/>
<dbReference type="OMA" id="KIHETHC"/>
<dbReference type="InterPro" id="IPR018000">
    <property type="entry name" value="Neurotransmitter_ion_chnl_CS"/>
</dbReference>
<evidence type="ECO:0000313" key="8">
    <source>
        <dbReference type="EMBL" id="ODM87027.1"/>
    </source>
</evidence>
<keyword evidence="4 5" id="KW-0472">Membrane</keyword>
<gene>
    <name evidence="8" type="ORF">Ocin01_19655</name>
</gene>
<dbReference type="InterPro" id="IPR006029">
    <property type="entry name" value="Neurotrans-gated_channel_TM"/>
</dbReference>
<dbReference type="PANTHER" id="PTHR18945">
    <property type="entry name" value="NEUROTRANSMITTER GATED ION CHANNEL"/>
    <property type="match status" value="1"/>
</dbReference>
<evidence type="ECO:0000256" key="2">
    <source>
        <dbReference type="ARBA" id="ARBA00022692"/>
    </source>
</evidence>
<dbReference type="Gene3D" id="2.70.170.10">
    <property type="entry name" value="Neurotransmitter-gated ion-channel ligand-binding domain"/>
    <property type="match status" value="1"/>
</dbReference>
<dbReference type="GO" id="GO:0016020">
    <property type="term" value="C:membrane"/>
    <property type="evidence" value="ECO:0007669"/>
    <property type="project" value="UniProtKB-SubCell"/>
</dbReference>
<feature type="domain" description="Neurotransmitter-gated ion-channel transmembrane" evidence="7">
    <location>
        <begin position="123"/>
        <end position="153"/>
    </location>
</feature>
<comment type="caution">
    <text evidence="8">The sequence shown here is derived from an EMBL/GenBank/DDBJ whole genome shotgun (WGS) entry which is preliminary data.</text>
</comment>
<dbReference type="SUPFAM" id="SSF90112">
    <property type="entry name" value="Neurotransmitter-gated ion-channel transmembrane pore"/>
    <property type="match status" value="1"/>
</dbReference>
<dbReference type="Pfam" id="PF02931">
    <property type="entry name" value="Neur_chan_LBD"/>
    <property type="match status" value="1"/>
</dbReference>
<evidence type="ECO:0000313" key="9">
    <source>
        <dbReference type="Proteomes" id="UP000094527"/>
    </source>
</evidence>
<keyword evidence="2 5" id="KW-0812">Transmembrane</keyword>
<dbReference type="EMBL" id="LJIJ01006385">
    <property type="protein sequence ID" value="ODM87027.1"/>
    <property type="molecule type" value="Genomic_DNA"/>
</dbReference>
<feature type="non-terminal residue" evidence="8">
    <location>
        <position position="180"/>
    </location>
</feature>
<dbReference type="GO" id="GO:0004888">
    <property type="term" value="F:transmembrane signaling receptor activity"/>
    <property type="evidence" value="ECO:0007669"/>
    <property type="project" value="InterPro"/>
</dbReference>
<feature type="transmembrane region" description="Helical" evidence="5">
    <location>
        <begin position="123"/>
        <end position="140"/>
    </location>
</feature>
<dbReference type="STRING" id="48709.A0A1D2M236"/>
<name>A0A1D2M236_ORCCI</name>
<comment type="subcellular location">
    <subcellularLocation>
        <location evidence="1">Membrane</location>
        <topology evidence="1">Multi-pass membrane protein</topology>
    </subcellularLocation>
</comment>
<dbReference type="CDD" id="cd19051">
    <property type="entry name" value="LGIC_TM_cation"/>
    <property type="match status" value="1"/>
</dbReference>
<dbReference type="Pfam" id="PF02932">
    <property type="entry name" value="Neur_chan_memb"/>
    <property type="match status" value="1"/>
</dbReference>
<dbReference type="OrthoDB" id="5975154at2759"/>
<keyword evidence="3 5" id="KW-1133">Transmembrane helix</keyword>
<dbReference type="InterPro" id="IPR006202">
    <property type="entry name" value="Neur_chan_lig-bd"/>
</dbReference>
<evidence type="ECO:0000259" key="6">
    <source>
        <dbReference type="Pfam" id="PF02931"/>
    </source>
</evidence>